<feature type="domain" description="ABC transmembrane type-1" evidence="8">
    <location>
        <begin position="72"/>
        <end position="285"/>
    </location>
</feature>
<evidence type="ECO:0000256" key="5">
    <source>
        <dbReference type="ARBA" id="ARBA00022989"/>
    </source>
</evidence>
<sequence>MLQTKKWRQYATFYAFVSPWLIIFIFLGLFPLLYGLYLSFTNFTGFNMNQLKFVGFSNYKTVFLDSESMYALGRTLLVTAINVPISLAIGLFLAVLLNLKIKGLSWWRTAFYIPSVVPVVSTVLMWKFIFSGDGLLNTLFDKLQLQPINWLGYEYATTALIVMLLWGAGGSLLINLAGLKGIPADLYEAAEIDGASPVRKFFTVTLPLMTHILFFNLIMGIIGSLQIYIQPILLSGKTLLDSPIKPNYLYLVHAFQQIFAFQRFGYGLALMWVLFIAILLLTVLVFYSSRFWVYYETDQEV</sequence>
<dbReference type="AlphaFoldDB" id="A0A368W547"/>
<comment type="caution">
    <text evidence="9">The sequence shown here is derived from an EMBL/GenBank/DDBJ whole genome shotgun (WGS) entry which is preliminary data.</text>
</comment>
<dbReference type="InterPro" id="IPR000515">
    <property type="entry name" value="MetI-like"/>
</dbReference>
<proteinExistence type="inferred from homology"/>
<name>A0A368W547_9BACL</name>
<protein>
    <submittedName>
        <fullName evidence="9">Multiple sugar transport system permease protein</fullName>
    </submittedName>
</protein>
<keyword evidence="10" id="KW-1185">Reference proteome</keyword>
<feature type="transmembrane region" description="Helical" evidence="7">
    <location>
        <begin position="208"/>
        <end position="229"/>
    </location>
</feature>
<dbReference type="Pfam" id="PF00528">
    <property type="entry name" value="BPD_transp_1"/>
    <property type="match status" value="1"/>
</dbReference>
<reference evidence="9 10" key="1">
    <citation type="submission" date="2018-07" db="EMBL/GenBank/DDBJ databases">
        <title>Genomic Encyclopedia of Type Strains, Phase III (KMG-III): the genomes of soil and plant-associated and newly described type strains.</title>
        <authorList>
            <person name="Whitman W."/>
        </authorList>
    </citation>
    <scope>NUCLEOTIDE SEQUENCE [LARGE SCALE GENOMIC DNA]</scope>
    <source>
        <strain evidence="9 10">CECT 7506</strain>
    </source>
</reference>
<dbReference type="PANTHER" id="PTHR30193">
    <property type="entry name" value="ABC TRANSPORTER PERMEASE PROTEIN"/>
    <property type="match status" value="1"/>
</dbReference>
<dbReference type="SUPFAM" id="SSF161098">
    <property type="entry name" value="MetI-like"/>
    <property type="match status" value="1"/>
</dbReference>
<evidence type="ECO:0000256" key="4">
    <source>
        <dbReference type="ARBA" id="ARBA00022692"/>
    </source>
</evidence>
<accession>A0A368W547</accession>
<evidence type="ECO:0000256" key="3">
    <source>
        <dbReference type="ARBA" id="ARBA00022475"/>
    </source>
</evidence>
<dbReference type="SUPFAM" id="SSF160964">
    <property type="entry name" value="MalF N-terminal region-like"/>
    <property type="match status" value="1"/>
</dbReference>
<feature type="transmembrane region" description="Helical" evidence="7">
    <location>
        <begin position="150"/>
        <end position="174"/>
    </location>
</feature>
<evidence type="ECO:0000313" key="9">
    <source>
        <dbReference type="EMBL" id="RCW49551.1"/>
    </source>
</evidence>
<keyword evidence="5 7" id="KW-1133">Transmembrane helix</keyword>
<comment type="similarity">
    <text evidence="7">Belongs to the binding-protein-dependent transport system permease family.</text>
</comment>
<organism evidence="9 10">
    <name type="scientific">Paenibacillus prosopidis</name>
    <dbReference type="NCBI Taxonomy" id="630520"/>
    <lineage>
        <taxon>Bacteria</taxon>
        <taxon>Bacillati</taxon>
        <taxon>Bacillota</taxon>
        <taxon>Bacilli</taxon>
        <taxon>Bacillales</taxon>
        <taxon>Paenibacillaceae</taxon>
        <taxon>Paenibacillus</taxon>
    </lineage>
</organism>
<evidence type="ECO:0000313" key="10">
    <source>
        <dbReference type="Proteomes" id="UP000252415"/>
    </source>
</evidence>
<feature type="transmembrane region" description="Helical" evidence="7">
    <location>
        <begin position="76"/>
        <end position="99"/>
    </location>
</feature>
<evidence type="ECO:0000256" key="7">
    <source>
        <dbReference type="RuleBase" id="RU363032"/>
    </source>
</evidence>
<dbReference type="GO" id="GO:0055085">
    <property type="term" value="P:transmembrane transport"/>
    <property type="evidence" value="ECO:0007669"/>
    <property type="project" value="InterPro"/>
</dbReference>
<dbReference type="OrthoDB" id="2544946at2"/>
<dbReference type="EMBL" id="QPJD01000004">
    <property type="protein sequence ID" value="RCW49551.1"/>
    <property type="molecule type" value="Genomic_DNA"/>
</dbReference>
<feature type="transmembrane region" description="Helical" evidence="7">
    <location>
        <begin position="111"/>
        <end position="130"/>
    </location>
</feature>
<feature type="transmembrane region" description="Helical" evidence="7">
    <location>
        <begin position="12"/>
        <end position="37"/>
    </location>
</feature>
<dbReference type="PANTHER" id="PTHR30193:SF1">
    <property type="entry name" value="ABC TRANSPORTER PERMEASE PROTEIN YESP-RELATED"/>
    <property type="match status" value="1"/>
</dbReference>
<dbReference type="Proteomes" id="UP000252415">
    <property type="component" value="Unassembled WGS sequence"/>
</dbReference>
<feature type="transmembrane region" description="Helical" evidence="7">
    <location>
        <begin position="264"/>
        <end position="287"/>
    </location>
</feature>
<keyword evidence="2 7" id="KW-0813">Transport</keyword>
<dbReference type="InterPro" id="IPR051393">
    <property type="entry name" value="ABC_transporter_permease"/>
</dbReference>
<evidence type="ECO:0000256" key="1">
    <source>
        <dbReference type="ARBA" id="ARBA00004651"/>
    </source>
</evidence>
<dbReference type="GO" id="GO:0005886">
    <property type="term" value="C:plasma membrane"/>
    <property type="evidence" value="ECO:0007669"/>
    <property type="project" value="UniProtKB-SubCell"/>
</dbReference>
<keyword evidence="6 7" id="KW-0472">Membrane</keyword>
<dbReference type="RefSeq" id="WP_114379459.1">
    <property type="nucleotide sequence ID" value="NZ_QPJD01000004.1"/>
</dbReference>
<dbReference type="Gene3D" id="1.10.3720.10">
    <property type="entry name" value="MetI-like"/>
    <property type="match status" value="1"/>
</dbReference>
<keyword evidence="3" id="KW-1003">Cell membrane</keyword>
<evidence type="ECO:0000259" key="8">
    <source>
        <dbReference type="PROSITE" id="PS50928"/>
    </source>
</evidence>
<keyword evidence="4 7" id="KW-0812">Transmembrane</keyword>
<dbReference type="CDD" id="cd06261">
    <property type="entry name" value="TM_PBP2"/>
    <property type="match status" value="1"/>
</dbReference>
<dbReference type="PROSITE" id="PS50928">
    <property type="entry name" value="ABC_TM1"/>
    <property type="match status" value="1"/>
</dbReference>
<dbReference type="InterPro" id="IPR035906">
    <property type="entry name" value="MetI-like_sf"/>
</dbReference>
<comment type="subcellular location">
    <subcellularLocation>
        <location evidence="1 7">Cell membrane</location>
        <topology evidence="1 7">Multi-pass membrane protein</topology>
    </subcellularLocation>
</comment>
<evidence type="ECO:0000256" key="6">
    <source>
        <dbReference type="ARBA" id="ARBA00023136"/>
    </source>
</evidence>
<keyword evidence="9" id="KW-0762">Sugar transport</keyword>
<gene>
    <name evidence="9" type="ORF">DFP97_104209</name>
</gene>
<evidence type="ECO:0000256" key="2">
    <source>
        <dbReference type="ARBA" id="ARBA00022448"/>
    </source>
</evidence>